<protein>
    <submittedName>
        <fullName evidence="1">Uncharacterized protein</fullName>
    </submittedName>
</protein>
<sequence length="340" mass="38496">MRNYIWFVFALVALSFASCQDEEESVKQSAANSFGKSSAISSLISRVSQFETTCDNVLDNTSNFSVKLPVHVTVNSQYCYVNSSALYPTVQSYKDNYAGDDVVHFQFPITLVYPDHQEVLVNSETEYNAILAAMGDDSNYHEIDCINFQYPFTINKYNTNNQLAGSVTVTSDAQLYDFIHDLTATEIVGIVYPLSLKKTNSSSVITVTSNSQLEDAIDNAVFECTTGPMPLEVEEVLTSGTWRVSYCYYTHDETYYYANYNFTFNSNETVKAVKNSTVIYGDWDVHDEYGYQRLDLHFDGSTLEDLESNWRVLEVSSTFVRLKSESSSSGQYYYLSFTKN</sequence>
<dbReference type="AlphaFoldDB" id="A0A4Q9Z242"/>
<reference evidence="1 2" key="1">
    <citation type="submission" date="2019-02" db="EMBL/GenBank/DDBJ databases">
        <title>Flavobacterium sp. RD-2-33 isolated from forest soil.</title>
        <authorList>
            <person name="Chaudhary D.K."/>
        </authorList>
    </citation>
    <scope>NUCLEOTIDE SEQUENCE [LARGE SCALE GENOMIC DNA]</scope>
    <source>
        <strain evidence="1 2">RD-2-33</strain>
    </source>
</reference>
<dbReference type="EMBL" id="SJPE01000003">
    <property type="protein sequence ID" value="TBX70373.1"/>
    <property type="molecule type" value="Genomic_DNA"/>
</dbReference>
<accession>A0A4Q9Z242</accession>
<dbReference type="Proteomes" id="UP000293300">
    <property type="component" value="Unassembled WGS sequence"/>
</dbReference>
<keyword evidence="2" id="KW-1185">Reference proteome</keyword>
<dbReference type="PROSITE" id="PS51257">
    <property type="entry name" value="PROKAR_LIPOPROTEIN"/>
    <property type="match status" value="1"/>
</dbReference>
<gene>
    <name evidence="1" type="ORF">EZL74_04140</name>
</gene>
<comment type="caution">
    <text evidence="1">The sequence shown here is derived from an EMBL/GenBank/DDBJ whole genome shotgun (WGS) entry which is preliminary data.</text>
</comment>
<evidence type="ECO:0000313" key="1">
    <source>
        <dbReference type="EMBL" id="TBX70373.1"/>
    </source>
</evidence>
<organism evidence="1 2">
    <name type="scientific">Flavobacterium silvisoli</name>
    <dbReference type="NCBI Taxonomy" id="2529433"/>
    <lineage>
        <taxon>Bacteria</taxon>
        <taxon>Pseudomonadati</taxon>
        <taxon>Bacteroidota</taxon>
        <taxon>Flavobacteriia</taxon>
        <taxon>Flavobacteriales</taxon>
        <taxon>Flavobacteriaceae</taxon>
        <taxon>Flavobacterium</taxon>
    </lineage>
</organism>
<name>A0A4Q9Z242_9FLAO</name>
<dbReference type="RefSeq" id="WP_131475334.1">
    <property type="nucleotide sequence ID" value="NZ_SJPE01000003.1"/>
</dbReference>
<dbReference type="OrthoDB" id="832379at2"/>
<evidence type="ECO:0000313" key="2">
    <source>
        <dbReference type="Proteomes" id="UP000293300"/>
    </source>
</evidence>
<proteinExistence type="predicted"/>